<protein>
    <submittedName>
        <fullName evidence="2">Membrane protein</fullName>
    </submittedName>
</protein>
<feature type="transmembrane region" description="Helical" evidence="1">
    <location>
        <begin position="423"/>
        <end position="445"/>
    </location>
</feature>
<dbReference type="PANTHER" id="PTHR38454">
    <property type="entry name" value="INTEGRAL MEMBRANE PROTEIN-RELATED"/>
    <property type="match status" value="1"/>
</dbReference>
<feature type="transmembrane region" description="Helical" evidence="1">
    <location>
        <begin position="233"/>
        <end position="256"/>
    </location>
</feature>
<name>A0A9W6FYX2_9BACT</name>
<dbReference type="Proteomes" id="UP001144352">
    <property type="component" value="Unassembled WGS sequence"/>
</dbReference>
<feature type="transmembrane region" description="Helical" evidence="1">
    <location>
        <begin position="119"/>
        <end position="141"/>
    </location>
</feature>
<feature type="transmembrane region" description="Helical" evidence="1">
    <location>
        <begin position="318"/>
        <end position="338"/>
    </location>
</feature>
<evidence type="ECO:0000313" key="3">
    <source>
        <dbReference type="Proteomes" id="UP001144352"/>
    </source>
</evidence>
<reference evidence="2" key="1">
    <citation type="submission" date="2022-12" db="EMBL/GenBank/DDBJ databases">
        <title>Reference genome sequencing for broad-spectrum identification of bacterial and archaeal isolates by mass spectrometry.</title>
        <authorList>
            <person name="Sekiguchi Y."/>
            <person name="Tourlousse D.M."/>
        </authorList>
    </citation>
    <scope>NUCLEOTIDE SEQUENCE</scope>
    <source>
        <strain evidence="2">H2</strain>
    </source>
</reference>
<evidence type="ECO:0000256" key="1">
    <source>
        <dbReference type="SAM" id="Phobius"/>
    </source>
</evidence>
<feature type="transmembrane region" description="Helical" evidence="1">
    <location>
        <begin position="176"/>
        <end position="193"/>
    </location>
</feature>
<dbReference type="EMBL" id="BSDS01000001">
    <property type="protein sequence ID" value="GLI37372.1"/>
    <property type="molecule type" value="Genomic_DNA"/>
</dbReference>
<keyword evidence="1" id="KW-0472">Membrane</keyword>
<gene>
    <name evidence="2" type="ORF">GHYDROH2_08730</name>
</gene>
<keyword evidence="1" id="KW-1133">Transmembrane helix</keyword>
<feature type="transmembrane region" description="Helical" evidence="1">
    <location>
        <begin position="506"/>
        <end position="524"/>
    </location>
</feature>
<dbReference type="RefSeq" id="WP_214186965.1">
    <property type="nucleotide sequence ID" value="NZ_BSDS01000001.1"/>
</dbReference>
<organism evidence="2 3">
    <name type="scientific">Geobacter hydrogenophilus</name>
    <dbReference type="NCBI Taxonomy" id="40983"/>
    <lineage>
        <taxon>Bacteria</taxon>
        <taxon>Pseudomonadati</taxon>
        <taxon>Thermodesulfobacteriota</taxon>
        <taxon>Desulfuromonadia</taxon>
        <taxon>Geobacterales</taxon>
        <taxon>Geobacteraceae</taxon>
        <taxon>Geobacter</taxon>
    </lineage>
</organism>
<dbReference type="PANTHER" id="PTHR38454:SF1">
    <property type="entry name" value="INTEGRAL MEMBRANE PROTEIN"/>
    <property type="match status" value="1"/>
</dbReference>
<dbReference type="InterPro" id="IPR018580">
    <property type="entry name" value="Uncharacterised_YfhO"/>
</dbReference>
<feature type="transmembrane region" description="Helical" evidence="1">
    <location>
        <begin position="91"/>
        <end position="112"/>
    </location>
</feature>
<keyword evidence="1" id="KW-0812">Transmembrane</keyword>
<comment type="caution">
    <text evidence="2">The sequence shown here is derived from an EMBL/GenBank/DDBJ whole genome shotgun (WGS) entry which is preliminary data.</text>
</comment>
<feature type="transmembrane region" description="Helical" evidence="1">
    <location>
        <begin position="147"/>
        <end position="169"/>
    </location>
</feature>
<feature type="transmembrane region" description="Helical" evidence="1">
    <location>
        <begin position="478"/>
        <end position="499"/>
    </location>
</feature>
<proteinExistence type="predicted"/>
<keyword evidence="3" id="KW-1185">Reference proteome</keyword>
<feature type="transmembrane region" description="Helical" evidence="1">
    <location>
        <begin position="350"/>
        <end position="371"/>
    </location>
</feature>
<sequence>MTERKKDLLLLAALLALMVLFFSKILFTDQIVRAPDIINEFYWGVKDAPHKSIGELLSINVSRADWNPYINSGHTNEGGMASLRFLIYQQLLFHLIPAPASVAWFMVLHLFIGGAGLYFCCRAVGCSPFAALLGGLVFALAPENASLINAGHVMKIATISYAPWAFYFFERGFQTRRLIFFLTTGLVLALQFFNTHWQIAFYTCLSIGVYAILRLAGIALAERRKGAKGLPRLVGLNAVMLFFFLTTVSISLLPLANWSADSTRGVASGDAGKGGLQREEAMLWSLPPEEVTAFVIPGFFGISRQEAGENPSNIHSYYWGRMVFTQTISYMGLLPWLLVPLPLLFRRDRYTWLAVAGVVGGILFSMGKYTPFYQLLFDYFPGINRFRVPKMMMFVPVMGLGILAARGIDVLRDEAVRRGRKFNGYLAGLVALPALLLAFLGVAVAGKGRWIDAYFQTLSQPTRYEQGAYLVGQRWDNLVHETALATGLAILLTGVVIALAKRLIPVRITLALLLCLFVADVWRIDDKFMFLVPVPEKAKGEMTPVMEFVSRVPVGYRVLPLEGDPMEYASKRIPVMFTPNPVQQQRWQNFLDAFSFTSAMPDMMNVRYLVYARAQYEQDKGGLGGKYVPVFTSPDGNRVVLENRSVLPKGWLVPSVAVVSDPRQALGILQNPSFDPVRLALVEAPPPIPMADPNSNLSGPSGTVQLISYESERIDLTAKAAVNSLLVVGEKYYRGWKAFVDGKETPIYPVDHILRGIYLAPGEHRVEFLFDPLPFKVGKYLTLASFALFAVMLGRELWLRRRGGESGQ</sequence>
<dbReference type="AlphaFoldDB" id="A0A9W6FYX2"/>
<feature type="transmembrane region" description="Helical" evidence="1">
    <location>
        <begin position="199"/>
        <end position="221"/>
    </location>
</feature>
<accession>A0A9W6FYX2</accession>
<feature type="transmembrane region" description="Helical" evidence="1">
    <location>
        <begin position="391"/>
        <end position="411"/>
    </location>
</feature>
<evidence type="ECO:0000313" key="2">
    <source>
        <dbReference type="EMBL" id="GLI37372.1"/>
    </source>
</evidence>